<organism evidence="1 2">
    <name type="scientific">Singulisphaera acidiphila (strain ATCC BAA-1392 / DSM 18658 / VKM B-2454 / MOB10)</name>
    <dbReference type="NCBI Taxonomy" id="886293"/>
    <lineage>
        <taxon>Bacteria</taxon>
        <taxon>Pseudomonadati</taxon>
        <taxon>Planctomycetota</taxon>
        <taxon>Planctomycetia</taxon>
        <taxon>Isosphaerales</taxon>
        <taxon>Isosphaeraceae</taxon>
        <taxon>Singulisphaera</taxon>
    </lineage>
</organism>
<dbReference type="AlphaFoldDB" id="L0DNG2"/>
<evidence type="ECO:0000313" key="1">
    <source>
        <dbReference type="EMBL" id="AGA30360.1"/>
    </source>
</evidence>
<name>L0DNG2_SINAD</name>
<accession>L0DNG2</accession>
<dbReference type="HOGENOM" id="CLU_2571998_0_0_0"/>
<protein>
    <submittedName>
        <fullName evidence="1">Uncharacterized protein</fullName>
    </submittedName>
</protein>
<keyword evidence="2" id="KW-1185">Reference proteome</keyword>
<sequence>MLGRRMVLNLTRSFCGKEEAASTNHLLATLSSILIGASAGWGRLHERGGFTPLADSGVQGEWIDLCRLDCTRCTRDFLLHA</sequence>
<proteinExistence type="predicted"/>
<gene>
    <name evidence="1" type="ordered locus">Sinac_6271</name>
</gene>
<dbReference type="EMBL" id="CP003364">
    <property type="protein sequence ID" value="AGA30360.1"/>
    <property type="molecule type" value="Genomic_DNA"/>
</dbReference>
<dbReference type="KEGG" id="saci:Sinac_6271"/>
<evidence type="ECO:0000313" key="2">
    <source>
        <dbReference type="Proteomes" id="UP000010798"/>
    </source>
</evidence>
<reference evidence="1 2" key="1">
    <citation type="submission" date="2012-02" db="EMBL/GenBank/DDBJ databases">
        <title>Complete sequence of chromosome of Singulisphaera acidiphila DSM 18658.</title>
        <authorList>
            <consortium name="US DOE Joint Genome Institute (JGI-PGF)"/>
            <person name="Lucas S."/>
            <person name="Copeland A."/>
            <person name="Lapidus A."/>
            <person name="Glavina del Rio T."/>
            <person name="Dalin E."/>
            <person name="Tice H."/>
            <person name="Bruce D."/>
            <person name="Goodwin L."/>
            <person name="Pitluck S."/>
            <person name="Peters L."/>
            <person name="Ovchinnikova G."/>
            <person name="Chertkov O."/>
            <person name="Kyrpides N."/>
            <person name="Mavromatis K."/>
            <person name="Ivanova N."/>
            <person name="Brettin T."/>
            <person name="Detter J.C."/>
            <person name="Han C."/>
            <person name="Larimer F."/>
            <person name="Land M."/>
            <person name="Hauser L."/>
            <person name="Markowitz V."/>
            <person name="Cheng J.-F."/>
            <person name="Hugenholtz P."/>
            <person name="Woyke T."/>
            <person name="Wu D."/>
            <person name="Tindall B."/>
            <person name="Pomrenke H."/>
            <person name="Brambilla E."/>
            <person name="Klenk H.-P."/>
            <person name="Eisen J.A."/>
        </authorList>
    </citation>
    <scope>NUCLEOTIDE SEQUENCE [LARGE SCALE GENOMIC DNA]</scope>
    <source>
        <strain evidence="2">ATCC BAA-1392 / DSM 18658 / VKM B-2454 / MOB10</strain>
    </source>
</reference>
<dbReference type="Proteomes" id="UP000010798">
    <property type="component" value="Chromosome"/>
</dbReference>